<dbReference type="GO" id="GO:0009245">
    <property type="term" value="P:lipid A biosynthetic process"/>
    <property type="evidence" value="ECO:0007669"/>
    <property type="project" value="UniProtKB-UniRule"/>
</dbReference>
<keyword evidence="16 19" id="KW-0472">Membrane</keyword>
<comment type="similarity">
    <text evidence="3 19">Belongs to the glycosyltransferase 83 family.</text>
</comment>
<comment type="pathway">
    <text evidence="2 19">Lipopolysaccharide metabolism; 4-amino-4-deoxy-beta-L-arabinose-lipid A biosynthesis.</text>
</comment>
<evidence type="ECO:0000256" key="11">
    <source>
        <dbReference type="ARBA" id="ARBA00022679"/>
    </source>
</evidence>
<comment type="function">
    <text evidence="17 19">Catalyzes the transfer of the L-Ara4N moiety of the glycolipid undecaprenyl phosphate-alpha-L-Ara4N to lipid A. The modified arabinose is attached to lipid A and is required for resistance to polymyxin and cationic antimicrobial peptides.</text>
</comment>
<evidence type="ECO:0000256" key="19">
    <source>
        <dbReference type="HAMAP-Rule" id="MF_01165"/>
    </source>
</evidence>
<feature type="domain" description="ArnT-like N-terminal" evidence="20">
    <location>
        <begin position="21"/>
        <end position="238"/>
    </location>
</feature>
<evidence type="ECO:0000313" key="21">
    <source>
        <dbReference type="EMBL" id="KPC23604.1"/>
    </source>
</evidence>
<reference evidence="21 22" key="2">
    <citation type="submission" date="2015-10" db="EMBL/GenBank/DDBJ databases">
        <title>Comparative genomics and high-throughput reverse genetic screens identify a new phytobacterial MAMP and an Arabidopsis receptor required for immune elicitation.</title>
        <authorList>
            <person name="Mott G.A."/>
            <person name="Thakur S."/>
            <person name="Wang P.W."/>
            <person name="Desveaux D."/>
            <person name="Guttman D.S."/>
        </authorList>
    </citation>
    <scope>NUCLEOTIDE SEQUENCE [LARGE SCALE GENOMIC DNA]</scope>
    <source>
        <strain evidence="21 22">0788_9</strain>
    </source>
</reference>
<keyword evidence="8" id="KW-0997">Cell inner membrane</keyword>
<keyword evidence="6 19" id="KW-1003">Cell membrane</keyword>
<feature type="transmembrane region" description="Helical" evidence="19">
    <location>
        <begin position="292"/>
        <end position="310"/>
    </location>
</feature>
<evidence type="ECO:0000259" key="20">
    <source>
        <dbReference type="Pfam" id="PF02366"/>
    </source>
</evidence>
<feature type="transmembrane region" description="Helical" evidence="19">
    <location>
        <begin position="316"/>
        <end position="336"/>
    </location>
</feature>
<evidence type="ECO:0000313" key="22">
    <source>
        <dbReference type="Proteomes" id="UP000037891"/>
    </source>
</evidence>
<dbReference type="PATRIC" id="fig|81035.3.peg.5582"/>
<dbReference type="PANTHER" id="PTHR33908">
    <property type="entry name" value="MANNOSYLTRANSFERASE YKCB-RELATED"/>
    <property type="match status" value="1"/>
</dbReference>
<evidence type="ECO:0000256" key="16">
    <source>
        <dbReference type="ARBA" id="ARBA00023136"/>
    </source>
</evidence>
<feature type="transmembrane region" description="Helical" evidence="19">
    <location>
        <begin position="377"/>
        <end position="395"/>
    </location>
</feature>
<reference evidence="21 22" key="1">
    <citation type="submission" date="2015-07" db="EMBL/GenBank/DDBJ databases">
        <authorList>
            <person name="Noorani M."/>
        </authorList>
    </citation>
    <scope>NUCLEOTIDE SEQUENCE [LARGE SCALE GENOMIC DNA]</scope>
    <source>
        <strain evidence="21 22">0788_9</strain>
    </source>
</reference>
<dbReference type="RefSeq" id="WP_054088195.1">
    <property type="nucleotide sequence ID" value="NZ_LGLN01000099.1"/>
</dbReference>
<keyword evidence="9 19" id="KW-0441">Lipid A biosynthesis</keyword>
<comment type="subcellular location">
    <subcellularLocation>
        <location evidence="1">Cell inner membrane</location>
        <topology evidence="1">Multi-pass membrane protein</topology>
    </subcellularLocation>
    <subcellularLocation>
        <location evidence="19">Cell membrane</location>
        <topology evidence="19">Multi-pass membrane protein</topology>
    </subcellularLocation>
</comment>
<keyword evidence="13 19" id="KW-0448">Lipopolysaccharide biosynthesis</keyword>
<evidence type="ECO:0000256" key="18">
    <source>
        <dbReference type="ARBA" id="ARBA00034054"/>
    </source>
</evidence>
<dbReference type="InterPro" id="IPR022839">
    <property type="entry name" value="ArnT"/>
</dbReference>
<dbReference type="InterPro" id="IPR003342">
    <property type="entry name" value="ArnT-like_N"/>
</dbReference>
<dbReference type="GO" id="GO:0000030">
    <property type="term" value="F:mannosyltransferase activity"/>
    <property type="evidence" value="ECO:0007669"/>
    <property type="project" value="InterPro"/>
</dbReference>
<organism evidence="21 22">
    <name type="scientific">Pseudomonas syringae pv. cilantro</name>
    <dbReference type="NCBI Taxonomy" id="81035"/>
    <lineage>
        <taxon>Bacteria</taxon>
        <taxon>Pseudomonadati</taxon>
        <taxon>Pseudomonadota</taxon>
        <taxon>Gammaproteobacteria</taxon>
        <taxon>Pseudomonadales</taxon>
        <taxon>Pseudomonadaceae</taxon>
        <taxon>Pseudomonas</taxon>
        <taxon>Pseudomonas syringae</taxon>
    </lineage>
</organism>
<dbReference type="Pfam" id="PF02366">
    <property type="entry name" value="PMT"/>
    <property type="match status" value="1"/>
</dbReference>
<dbReference type="GO" id="GO:0103015">
    <property type="term" value="F:4-amino-4-deoxy-L-arabinose transferase activity"/>
    <property type="evidence" value="ECO:0007669"/>
    <property type="project" value="UniProtKB-EC"/>
</dbReference>
<protein>
    <recommendedName>
        <fullName evidence="5 19">Undecaprenyl phosphate-alpha-4-amino-4-deoxy-L-arabinose arabinosyl transferase</fullName>
        <ecNumber evidence="4 19">2.4.2.43</ecNumber>
    </recommendedName>
    <alternativeName>
        <fullName evidence="19">4-amino-4-deoxy-L-arabinose lipid A transferase</fullName>
    </alternativeName>
    <alternativeName>
        <fullName evidence="19">Lipid IV(A) 4-amino-4-deoxy-L-arabinosyltransferase</fullName>
    </alternativeName>
    <alternativeName>
        <fullName evidence="19">Undecaprenyl phosphate-alpha-L-Ara4N transferase</fullName>
    </alternativeName>
</protein>
<feature type="transmembrane region" description="Helical" evidence="19">
    <location>
        <begin position="258"/>
        <end position="280"/>
    </location>
</feature>
<dbReference type="GO" id="GO:0009103">
    <property type="term" value="P:lipopolysaccharide biosynthetic process"/>
    <property type="evidence" value="ECO:0007669"/>
    <property type="project" value="UniProtKB-KW"/>
</dbReference>
<dbReference type="PANTHER" id="PTHR33908:SF3">
    <property type="entry name" value="UNDECAPRENYL PHOSPHATE-ALPHA-4-AMINO-4-DEOXY-L-ARABINOSE ARABINOSYL TRANSFERASE"/>
    <property type="match status" value="1"/>
</dbReference>
<feature type="transmembrane region" description="Helical" evidence="19">
    <location>
        <begin position="83"/>
        <end position="103"/>
    </location>
</feature>
<evidence type="ECO:0000256" key="15">
    <source>
        <dbReference type="ARBA" id="ARBA00023098"/>
    </source>
</evidence>
<dbReference type="UniPathway" id="UPA00037"/>
<accession>A0A0N0GC61</accession>
<dbReference type="GO" id="GO:0005886">
    <property type="term" value="C:plasma membrane"/>
    <property type="evidence" value="ECO:0007669"/>
    <property type="project" value="UniProtKB-SubCell"/>
</dbReference>
<evidence type="ECO:0000256" key="14">
    <source>
        <dbReference type="ARBA" id="ARBA00022989"/>
    </source>
</evidence>
<comment type="catalytic activity">
    <reaction evidence="18 19">
        <text>4-amino-4-deoxy-alpha-L-arabinopyranosyl di-trans,octa-cis-undecaprenyl phosphate + lipid IVA = lipid IIA + di-trans,octa-cis-undecaprenyl phosphate.</text>
        <dbReference type="EC" id="2.4.2.43"/>
    </reaction>
</comment>
<feature type="transmembrane region" description="Helical" evidence="19">
    <location>
        <begin position="165"/>
        <end position="193"/>
    </location>
</feature>
<evidence type="ECO:0000256" key="4">
    <source>
        <dbReference type="ARBA" id="ARBA00012056"/>
    </source>
</evidence>
<gene>
    <name evidence="19" type="primary">arnT</name>
    <name evidence="21" type="ORF">ABJ99_5171</name>
</gene>
<evidence type="ECO:0000256" key="5">
    <source>
        <dbReference type="ARBA" id="ARBA00015532"/>
    </source>
</evidence>
<evidence type="ECO:0000256" key="13">
    <source>
        <dbReference type="ARBA" id="ARBA00022985"/>
    </source>
</evidence>
<keyword evidence="12 19" id="KW-0812">Transmembrane</keyword>
<keyword evidence="11 19" id="KW-0808">Transferase</keyword>
<feature type="transmembrane region" description="Helical" evidence="19">
    <location>
        <begin position="402"/>
        <end position="422"/>
    </location>
</feature>
<evidence type="ECO:0000256" key="7">
    <source>
        <dbReference type="ARBA" id="ARBA00022516"/>
    </source>
</evidence>
<sequence length="550" mass="61430">MNGSRTRQIALLLLAFTLACLVPLGFHGLWIPDETRYAQISQEILHSGDWVVPHFMGLRYFEKPAAGYWFIALGQAVFGENLFGVRIASALSTGLSVALAYWLAEKMWNDPRKSFASALLFMSFAFVAGQAGYSNLDPQFTLWTNLTLVAFWHAIHCVGRARLTAWALIGVACGMGFLTKGFLAWVLPVIVVVPYMIWQRRLAELFRFGPLAVVIAVAVSLPWALAVHVQEPDYWRYFFWHEHVHRFVAENAQHAEPWWFYAPLLIAASVPWALLLPATFHQAWLQKHRTDTAFLTLWLLVPLAFLSLSTGKLPTYLLPCLLPLALLMADVLVQRLEHRRVNALRANGLFNVAAAVVGLATLLYVQSKHPVYEDEPLHLLLAITLLGGWVLANALQVARPLTLWTLPAAGSGLLIALLPTALPNAVVYNKTPDPFIARHQAELAESTSLLSNDLGAASALAWRLKRPDITFFNTWGELECGLGYPDVENREVRLQGIGEWMTRARRKGQVGVIMRGKSDDELRELESLPNDGKRYDEGNLVILIYGQSAP</sequence>
<evidence type="ECO:0000256" key="12">
    <source>
        <dbReference type="ARBA" id="ARBA00022692"/>
    </source>
</evidence>
<comment type="caution">
    <text evidence="21">The sequence shown here is derived from an EMBL/GenBank/DDBJ whole genome shotgun (WGS) entry which is preliminary data.</text>
</comment>
<keyword evidence="15 19" id="KW-0443">Lipid metabolism</keyword>
<feature type="transmembrane region" description="Helical" evidence="19">
    <location>
        <begin position="205"/>
        <end position="225"/>
    </location>
</feature>
<evidence type="ECO:0000256" key="10">
    <source>
        <dbReference type="ARBA" id="ARBA00022676"/>
    </source>
</evidence>
<evidence type="ECO:0000256" key="17">
    <source>
        <dbReference type="ARBA" id="ARBA00025446"/>
    </source>
</evidence>
<feature type="transmembrane region" description="Helical" evidence="19">
    <location>
        <begin position="115"/>
        <end position="133"/>
    </location>
</feature>
<evidence type="ECO:0000256" key="1">
    <source>
        <dbReference type="ARBA" id="ARBA00004429"/>
    </source>
</evidence>
<dbReference type="InterPro" id="IPR050297">
    <property type="entry name" value="LipidA_mod_glycosyltrf_83"/>
</dbReference>
<keyword evidence="14 19" id="KW-1133">Transmembrane helix</keyword>
<evidence type="ECO:0000256" key="8">
    <source>
        <dbReference type="ARBA" id="ARBA00022519"/>
    </source>
</evidence>
<dbReference type="Proteomes" id="UP000037891">
    <property type="component" value="Unassembled WGS sequence"/>
</dbReference>
<dbReference type="NCBIfam" id="NF009784">
    <property type="entry name" value="PRK13279.1"/>
    <property type="match status" value="1"/>
</dbReference>
<proteinExistence type="inferred from homology"/>
<evidence type="ECO:0000256" key="2">
    <source>
        <dbReference type="ARBA" id="ARBA00005200"/>
    </source>
</evidence>
<evidence type="ECO:0000256" key="9">
    <source>
        <dbReference type="ARBA" id="ARBA00022556"/>
    </source>
</evidence>
<evidence type="ECO:0000256" key="6">
    <source>
        <dbReference type="ARBA" id="ARBA00022475"/>
    </source>
</evidence>
<dbReference type="PROSITE" id="PS51257">
    <property type="entry name" value="PROKAR_LIPOPROTEIN"/>
    <property type="match status" value="1"/>
</dbReference>
<evidence type="ECO:0000256" key="3">
    <source>
        <dbReference type="ARBA" id="ARBA00010814"/>
    </source>
</evidence>
<dbReference type="EC" id="2.4.2.43" evidence="4 19"/>
<dbReference type="AlphaFoldDB" id="A0A0N0GC61"/>
<dbReference type="EMBL" id="LGLN01000099">
    <property type="protein sequence ID" value="KPC23604.1"/>
    <property type="molecule type" value="Genomic_DNA"/>
</dbReference>
<feature type="transmembrane region" description="Helical" evidence="19">
    <location>
        <begin position="348"/>
        <end position="365"/>
    </location>
</feature>
<name>A0A0N0GC61_PSESX</name>
<keyword evidence="10 19" id="KW-0328">Glycosyltransferase</keyword>
<dbReference type="GO" id="GO:0006493">
    <property type="term" value="P:protein O-linked glycosylation"/>
    <property type="evidence" value="ECO:0007669"/>
    <property type="project" value="InterPro"/>
</dbReference>
<dbReference type="HAMAP" id="MF_01165">
    <property type="entry name" value="ArnT_transfer"/>
    <property type="match status" value="1"/>
</dbReference>
<dbReference type="GO" id="GO:0010041">
    <property type="term" value="P:response to iron(III) ion"/>
    <property type="evidence" value="ECO:0007669"/>
    <property type="project" value="TreeGrafter"/>
</dbReference>
<keyword evidence="7 19" id="KW-0444">Lipid biosynthesis</keyword>